<sequence>MASEVSAEPISIPETEFGLGSVNSDRQIRMGSSYVLHCPMMAFDNLGECITSQR</sequence>
<name>A0A0A9HTZ3_ARUDO</name>
<reference evidence="1" key="2">
    <citation type="journal article" date="2015" name="Data Brief">
        <title>Shoot transcriptome of the giant reed, Arundo donax.</title>
        <authorList>
            <person name="Barrero R.A."/>
            <person name="Guerrero F.D."/>
            <person name="Moolhuijzen P."/>
            <person name="Goolsby J.A."/>
            <person name="Tidwell J."/>
            <person name="Bellgard S.E."/>
            <person name="Bellgard M.I."/>
        </authorList>
    </citation>
    <scope>NUCLEOTIDE SEQUENCE</scope>
    <source>
        <tissue evidence="1">Shoot tissue taken approximately 20 cm above the soil surface</tissue>
    </source>
</reference>
<evidence type="ECO:0000313" key="1">
    <source>
        <dbReference type="EMBL" id="JAE38371.1"/>
    </source>
</evidence>
<reference evidence="1" key="1">
    <citation type="submission" date="2014-09" db="EMBL/GenBank/DDBJ databases">
        <authorList>
            <person name="Magalhaes I.L.F."/>
            <person name="Oliveira U."/>
            <person name="Santos F.R."/>
            <person name="Vidigal T.H.D.A."/>
            <person name="Brescovit A.D."/>
            <person name="Santos A.J."/>
        </authorList>
    </citation>
    <scope>NUCLEOTIDE SEQUENCE</scope>
    <source>
        <tissue evidence="1">Shoot tissue taken approximately 20 cm above the soil surface</tissue>
    </source>
</reference>
<dbReference type="AlphaFoldDB" id="A0A0A9HTZ3"/>
<protein>
    <submittedName>
        <fullName evidence="1">Uncharacterized protein</fullName>
    </submittedName>
</protein>
<proteinExistence type="predicted"/>
<organism evidence="1">
    <name type="scientific">Arundo donax</name>
    <name type="common">Giant reed</name>
    <name type="synonym">Donax arundinaceus</name>
    <dbReference type="NCBI Taxonomy" id="35708"/>
    <lineage>
        <taxon>Eukaryota</taxon>
        <taxon>Viridiplantae</taxon>
        <taxon>Streptophyta</taxon>
        <taxon>Embryophyta</taxon>
        <taxon>Tracheophyta</taxon>
        <taxon>Spermatophyta</taxon>
        <taxon>Magnoliopsida</taxon>
        <taxon>Liliopsida</taxon>
        <taxon>Poales</taxon>
        <taxon>Poaceae</taxon>
        <taxon>PACMAD clade</taxon>
        <taxon>Arundinoideae</taxon>
        <taxon>Arundineae</taxon>
        <taxon>Arundo</taxon>
    </lineage>
</organism>
<dbReference type="EMBL" id="GBRH01159525">
    <property type="protein sequence ID" value="JAE38371.1"/>
    <property type="molecule type" value="Transcribed_RNA"/>
</dbReference>
<accession>A0A0A9HTZ3</accession>